<reference evidence="1 2" key="1">
    <citation type="journal article" date="2020" name="Microorganisms">
        <title>Osmotic Adaptation and Compatible Solute Biosynthesis of Phototrophic Bacteria as Revealed from Genome Analyses.</title>
        <authorList>
            <person name="Imhoff J.F."/>
            <person name="Rahn T."/>
            <person name="Kunzel S."/>
            <person name="Keller A."/>
            <person name="Neulinger S.C."/>
        </authorList>
    </citation>
    <scope>NUCLEOTIDE SEQUENCE [LARGE SCALE GENOMIC DNA]</scope>
    <source>
        <strain evidence="1 2">DSM 6210</strain>
    </source>
</reference>
<proteinExistence type="predicted"/>
<organism evidence="1 2">
    <name type="scientific">Thiohalocapsa halophila</name>
    <dbReference type="NCBI Taxonomy" id="69359"/>
    <lineage>
        <taxon>Bacteria</taxon>
        <taxon>Pseudomonadati</taxon>
        <taxon>Pseudomonadota</taxon>
        <taxon>Gammaproteobacteria</taxon>
        <taxon>Chromatiales</taxon>
        <taxon>Chromatiaceae</taxon>
        <taxon>Thiohalocapsa</taxon>
    </lineage>
</organism>
<dbReference type="EMBL" id="NRRV01000003">
    <property type="protein sequence ID" value="MBK1629610.1"/>
    <property type="molecule type" value="Genomic_DNA"/>
</dbReference>
<sequence>MTTRSSDNWLGKPGGFDALHCSLLFPSASSYGIPRLEAQDWALPDDFRLLPYRSRLDRLDLRRDICHCFLDDYRNACCWPPRIRLTALIVGVQKANDETGRVTFRR</sequence>
<keyword evidence="2" id="KW-1185">Reference proteome</keyword>
<comment type="caution">
    <text evidence="1">The sequence shown here is derived from an EMBL/GenBank/DDBJ whole genome shotgun (WGS) entry which is preliminary data.</text>
</comment>
<evidence type="ECO:0000313" key="2">
    <source>
        <dbReference type="Proteomes" id="UP000748752"/>
    </source>
</evidence>
<evidence type="ECO:0000313" key="1">
    <source>
        <dbReference type="EMBL" id="MBK1629610.1"/>
    </source>
</evidence>
<name>A0ABS1CCI7_9GAMM</name>
<dbReference type="Proteomes" id="UP000748752">
    <property type="component" value="Unassembled WGS sequence"/>
</dbReference>
<protein>
    <submittedName>
        <fullName evidence="1">Uncharacterized protein</fullName>
    </submittedName>
</protein>
<gene>
    <name evidence="1" type="ORF">CKO31_02420</name>
</gene>
<accession>A0ABS1CCI7</accession>
<dbReference type="RefSeq" id="WP_200233722.1">
    <property type="nucleotide sequence ID" value="NZ_NRRV01000003.1"/>
</dbReference>